<dbReference type="AlphaFoldDB" id="A0A5C8D6D4"/>
<protein>
    <submittedName>
        <fullName evidence="1">Uncharacterized protein</fullName>
    </submittedName>
</protein>
<organism evidence="1 2">
    <name type="scientific">Brachyspira aalborgi</name>
    <dbReference type="NCBI Taxonomy" id="29522"/>
    <lineage>
        <taxon>Bacteria</taxon>
        <taxon>Pseudomonadati</taxon>
        <taxon>Spirochaetota</taxon>
        <taxon>Spirochaetia</taxon>
        <taxon>Brachyspirales</taxon>
        <taxon>Brachyspiraceae</taxon>
        <taxon>Brachyspira</taxon>
    </lineage>
</organism>
<dbReference type="EMBL" id="SAXU01000001">
    <property type="protein sequence ID" value="TXJ20790.1"/>
    <property type="molecule type" value="Genomic_DNA"/>
</dbReference>
<evidence type="ECO:0000313" key="2">
    <source>
        <dbReference type="Proteomes" id="UP000324638"/>
    </source>
</evidence>
<reference evidence="1 2" key="1">
    <citation type="journal article" date="1992" name="Lakartidningen">
        <title>[Penicillin V and not amoxicillin is the first choice preparation in acute otitis].</title>
        <authorList>
            <person name="Kamme C."/>
            <person name="Lundgren K."/>
            <person name="Prellner K."/>
        </authorList>
    </citation>
    <scope>NUCLEOTIDE SEQUENCE [LARGE SCALE GENOMIC DNA]</scope>
    <source>
        <strain evidence="1 2">513A</strain>
    </source>
</reference>
<name>A0A5C8D6D4_9SPIR</name>
<proteinExistence type="predicted"/>
<comment type="caution">
    <text evidence="1">The sequence shown here is derived from an EMBL/GenBank/DDBJ whole genome shotgun (WGS) entry which is preliminary data.</text>
</comment>
<accession>A0A5C8D6D4</accession>
<sequence length="59" mass="7187">METEELINITHKDNKDFPLEAWKDNIRNNRYGELPLYNEDLDKDSKILRDSLIQKYFKD</sequence>
<dbReference type="RefSeq" id="WP_147738884.1">
    <property type="nucleotide sequence ID" value="NZ_SAXU01000001.1"/>
</dbReference>
<evidence type="ECO:0000313" key="1">
    <source>
        <dbReference type="EMBL" id="TXJ20790.1"/>
    </source>
</evidence>
<dbReference type="Proteomes" id="UP000324638">
    <property type="component" value="Unassembled WGS sequence"/>
</dbReference>
<gene>
    <name evidence="1" type="ORF">EPJ79_06535</name>
</gene>